<evidence type="ECO:0000256" key="2">
    <source>
        <dbReference type="SAM" id="Coils"/>
    </source>
</evidence>
<dbReference type="EMBL" id="CP101717">
    <property type="protein sequence ID" value="WLD59174.1"/>
    <property type="molecule type" value="Genomic_DNA"/>
</dbReference>
<sequence length="610" mass="69315">MPNDSKELQHAQRRSRRQRLLLERYRQAFAVQSALLRLADLASSVPSMRDFYPAVHEVVNQHLHAVNFYVASVDLTTERYRVEYFADEKDGEFSESISSDLLSGGLTGYVVRTGKPLLCGPQEYEQLANAGEIGRHGTMSHEWMGVPLRRADRVIGVMVVQTYDAGFHYTEPDQQLFEQIAEHTVIAIDRVRQRELLEATVQQRTAALQDTNESLQREIRDRIEAQELQVALYRISELAADSADTSEFYEAIQGVLGGLMHSENCYIALLSEDRTLLTFPFYRDQYSLPAFTKPLGRGLSEYVIRTGETTLIDEDRAEVLTELGEIRASDYNSLLKGHQATSWLGSPLIVENEVMGVIVVQSYDGYYVYGQREKEILHFVSQHIAVAIQRRLAAEQQRLHHDELERRIVESTQELREMNASLMREVEQRKKAEERLYFEANHDALTGLANRQNFLQQLTQQFAMRRRKKAGMALLFLDIDRFKEINDTHGHHIGDDLLCEVSSRLLAVVRDHDVVARLGGDEFVVLLTVLDDDIVAEEVAQRIIVAMSDPVRIKGLVLNTGASIGIAYWHAGYKTSEDLMKNADAAMYQAKGSGRGCYLVYREDVGPSKE</sequence>
<dbReference type="Gene3D" id="3.30.450.40">
    <property type="match status" value="2"/>
</dbReference>
<dbReference type="FunFam" id="3.30.70.270:FF:000001">
    <property type="entry name" value="Diguanylate cyclase domain protein"/>
    <property type="match status" value="1"/>
</dbReference>
<proteinExistence type="predicted"/>
<feature type="coiled-coil region" evidence="2">
    <location>
        <begin position="394"/>
        <end position="435"/>
    </location>
</feature>
<evidence type="ECO:0000256" key="1">
    <source>
        <dbReference type="ARBA" id="ARBA00001946"/>
    </source>
</evidence>
<dbReference type="PROSITE" id="PS50887">
    <property type="entry name" value="GGDEF"/>
    <property type="match status" value="1"/>
</dbReference>
<dbReference type="SMART" id="SM00065">
    <property type="entry name" value="GAF"/>
    <property type="match status" value="2"/>
</dbReference>
<dbReference type="Pfam" id="PF13185">
    <property type="entry name" value="GAF_2"/>
    <property type="match status" value="2"/>
</dbReference>
<dbReference type="SMART" id="SM00267">
    <property type="entry name" value="GGDEF"/>
    <property type="match status" value="1"/>
</dbReference>
<gene>
    <name evidence="4" type="ORF">NFC81_05140</name>
</gene>
<dbReference type="CDD" id="cd01949">
    <property type="entry name" value="GGDEF"/>
    <property type="match status" value="1"/>
</dbReference>
<dbReference type="SUPFAM" id="SSF55073">
    <property type="entry name" value="Nucleotide cyclase"/>
    <property type="match status" value="1"/>
</dbReference>
<protein>
    <submittedName>
        <fullName evidence="4">Diguanylate cyclase</fullName>
        <ecNumber evidence="4">2.7.7.65</ecNumber>
    </submittedName>
</protein>
<dbReference type="InterPro" id="IPR003018">
    <property type="entry name" value="GAF"/>
</dbReference>
<comment type="cofactor">
    <cofactor evidence="1">
        <name>Mg(2+)</name>
        <dbReference type="ChEBI" id="CHEBI:18420"/>
    </cofactor>
</comment>
<dbReference type="InterPro" id="IPR000160">
    <property type="entry name" value="GGDEF_dom"/>
</dbReference>
<dbReference type="Pfam" id="PF00990">
    <property type="entry name" value="GGDEF"/>
    <property type="match status" value="1"/>
</dbReference>
<dbReference type="InterPro" id="IPR052163">
    <property type="entry name" value="DGC-Regulatory_Protein"/>
</dbReference>
<evidence type="ECO:0000259" key="3">
    <source>
        <dbReference type="PROSITE" id="PS50887"/>
    </source>
</evidence>
<dbReference type="InterPro" id="IPR029016">
    <property type="entry name" value="GAF-like_dom_sf"/>
</dbReference>
<keyword evidence="4" id="KW-0808">Transferase</keyword>
<accession>A0AB38YJD6</accession>
<dbReference type="InterPro" id="IPR029787">
    <property type="entry name" value="Nucleotide_cyclase"/>
</dbReference>
<dbReference type="AlphaFoldDB" id="A0AB38YJD6"/>
<dbReference type="NCBIfam" id="TIGR00254">
    <property type="entry name" value="GGDEF"/>
    <property type="match status" value="1"/>
</dbReference>
<reference evidence="4" key="1">
    <citation type="submission" date="2022-07" db="EMBL/GenBank/DDBJ databases">
        <title>Complete genome sequence of Salinispirillum sp. LH10-3-1 capable of multiple carbohydrate inversion isolated from a soda lake.</title>
        <authorList>
            <person name="Liu J."/>
            <person name="Zhai Y."/>
            <person name="Zhang H."/>
            <person name="Yang H."/>
            <person name="Qu J."/>
            <person name="Li J."/>
        </authorList>
    </citation>
    <scope>NUCLEOTIDE SEQUENCE</scope>
    <source>
        <strain evidence="4">LH 10-3-1</strain>
    </source>
</reference>
<keyword evidence="2" id="KW-0175">Coiled coil</keyword>
<organism evidence="4">
    <name type="scientific">Salinispirillum sp. LH 10-3-1</name>
    <dbReference type="NCBI Taxonomy" id="2952525"/>
    <lineage>
        <taxon>Bacteria</taxon>
        <taxon>Pseudomonadati</taxon>
        <taxon>Pseudomonadota</taxon>
        <taxon>Gammaproteobacteria</taxon>
        <taxon>Oceanospirillales</taxon>
        <taxon>Saccharospirillaceae</taxon>
        <taxon>Salinispirillum</taxon>
    </lineage>
</organism>
<dbReference type="SUPFAM" id="SSF55781">
    <property type="entry name" value="GAF domain-like"/>
    <property type="match status" value="2"/>
</dbReference>
<evidence type="ECO:0000313" key="4">
    <source>
        <dbReference type="EMBL" id="WLD59174.1"/>
    </source>
</evidence>
<feature type="domain" description="GGDEF" evidence="3">
    <location>
        <begin position="470"/>
        <end position="603"/>
    </location>
</feature>
<dbReference type="Gene3D" id="3.30.70.270">
    <property type="match status" value="1"/>
</dbReference>
<dbReference type="RefSeq" id="WP_304996463.1">
    <property type="nucleotide sequence ID" value="NZ_CP101717.1"/>
</dbReference>
<dbReference type="InterPro" id="IPR043128">
    <property type="entry name" value="Rev_trsase/Diguanyl_cyclase"/>
</dbReference>
<keyword evidence="4" id="KW-0548">Nucleotidyltransferase</keyword>
<dbReference type="EC" id="2.7.7.65" evidence="4"/>
<dbReference type="GO" id="GO:0052621">
    <property type="term" value="F:diguanylate cyclase activity"/>
    <property type="evidence" value="ECO:0007669"/>
    <property type="project" value="UniProtKB-EC"/>
</dbReference>
<name>A0AB38YJD6_9GAMM</name>
<dbReference type="PANTHER" id="PTHR46663">
    <property type="entry name" value="DIGUANYLATE CYCLASE DGCT-RELATED"/>
    <property type="match status" value="1"/>
</dbReference>
<dbReference type="PANTHER" id="PTHR46663:SF2">
    <property type="entry name" value="GGDEF DOMAIN-CONTAINING PROTEIN"/>
    <property type="match status" value="1"/>
</dbReference>